<protein>
    <recommendedName>
        <fullName evidence="1">DUF5753 domain-containing protein</fullName>
    </recommendedName>
</protein>
<dbReference type="AlphaFoldDB" id="A0A9W6I1B3"/>
<keyword evidence="3" id="KW-1185">Reference proteome</keyword>
<dbReference type="Pfam" id="PF19054">
    <property type="entry name" value="DUF5753"/>
    <property type="match status" value="1"/>
</dbReference>
<dbReference type="EMBL" id="BSEV01000005">
    <property type="protein sequence ID" value="GLK09606.1"/>
    <property type="molecule type" value="Genomic_DNA"/>
</dbReference>
<name>A0A9W6I1B3_9ACTN</name>
<dbReference type="InterPro" id="IPR043917">
    <property type="entry name" value="DUF5753"/>
</dbReference>
<organism evidence="2 3">
    <name type="scientific">Streptosporangium carneum</name>
    <dbReference type="NCBI Taxonomy" id="47481"/>
    <lineage>
        <taxon>Bacteria</taxon>
        <taxon>Bacillati</taxon>
        <taxon>Actinomycetota</taxon>
        <taxon>Actinomycetes</taxon>
        <taxon>Streptosporangiales</taxon>
        <taxon>Streptosporangiaceae</taxon>
        <taxon>Streptosporangium</taxon>
    </lineage>
</organism>
<evidence type="ECO:0000313" key="3">
    <source>
        <dbReference type="Proteomes" id="UP001143474"/>
    </source>
</evidence>
<reference evidence="2" key="2">
    <citation type="submission" date="2023-01" db="EMBL/GenBank/DDBJ databases">
        <authorList>
            <person name="Sun Q."/>
            <person name="Evtushenko L."/>
        </authorList>
    </citation>
    <scope>NUCLEOTIDE SEQUENCE</scope>
    <source>
        <strain evidence="2">VKM Ac-2007</strain>
    </source>
</reference>
<sequence length="71" mass="7928">MVPGLFQTEEYARVILSGEPGAGPEEVEKQVATRLERQNLLTHVNPPMLWVVLDEGILTAPSRPRRHVRAA</sequence>
<evidence type="ECO:0000313" key="2">
    <source>
        <dbReference type="EMBL" id="GLK09606.1"/>
    </source>
</evidence>
<accession>A0A9W6I1B3</accession>
<comment type="caution">
    <text evidence="2">The sequence shown here is derived from an EMBL/GenBank/DDBJ whole genome shotgun (WGS) entry which is preliminary data.</text>
</comment>
<evidence type="ECO:0000259" key="1">
    <source>
        <dbReference type="Pfam" id="PF19054"/>
    </source>
</evidence>
<proteinExistence type="predicted"/>
<feature type="domain" description="DUF5753" evidence="1">
    <location>
        <begin position="1"/>
        <end position="66"/>
    </location>
</feature>
<reference evidence="2" key="1">
    <citation type="journal article" date="2014" name="Int. J. Syst. Evol. Microbiol.">
        <title>Complete genome sequence of Corynebacterium casei LMG S-19264T (=DSM 44701T), isolated from a smear-ripened cheese.</title>
        <authorList>
            <consortium name="US DOE Joint Genome Institute (JGI-PGF)"/>
            <person name="Walter F."/>
            <person name="Albersmeier A."/>
            <person name="Kalinowski J."/>
            <person name="Ruckert C."/>
        </authorList>
    </citation>
    <scope>NUCLEOTIDE SEQUENCE</scope>
    <source>
        <strain evidence="2">VKM Ac-2007</strain>
    </source>
</reference>
<gene>
    <name evidence="2" type="ORF">GCM10017600_30120</name>
</gene>
<dbReference type="Proteomes" id="UP001143474">
    <property type="component" value="Unassembled WGS sequence"/>
</dbReference>